<geneLocation type="plasmid" evidence="1 2">
    <name>p330</name>
</geneLocation>
<protein>
    <submittedName>
        <fullName evidence="1">Uncharacterized protein</fullName>
    </submittedName>
</protein>
<dbReference type="EMBL" id="CP096984">
    <property type="protein sequence ID" value="URZ13885.1"/>
    <property type="molecule type" value="Genomic_DNA"/>
</dbReference>
<sequence length="223" mass="25285">MKRKHRNLLVKVTTVIFITGVLSLSLGCKNESLAATCKNKSKKQTAPTIVIYNSQAYESYKSGKKVTDIGNLLSERIDKEGMKSIFINNTITTKDNFKTFRDYENSYNIARTLVTQRVKDYNKCILLDITCNKVPDKKTVITLAKTNPHYKENKKFADSLVAQFNKLKKPATISDWCRINNYFNQDLSNKSIILELGDVQSTDNELNSLINTTASALKNLNNK</sequence>
<dbReference type="STRING" id="84029.CROST_31500"/>
<keyword evidence="1" id="KW-0614">Plasmid</keyword>
<organism evidence="1 2">
    <name type="scientific">Clostridium felsineum</name>
    <dbReference type="NCBI Taxonomy" id="36839"/>
    <lineage>
        <taxon>Bacteria</taxon>
        <taxon>Bacillati</taxon>
        <taxon>Bacillota</taxon>
        <taxon>Clostridia</taxon>
        <taxon>Eubacteriales</taxon>
        <taxon>Clostridiaceae</taxon>
        <taxon>Clostridium</taxon>
    </lineage>
</organism>
<dbReference type="AlphaFoldDB" id="A0A1S8L1I9"/>
<dbReference type="RefSeq" id="WP_077832578.1">
    <property type="nucleotide sequence ID" value="NZ_CP096984.1"/>
</dbReference>
<dbReference type="Pfam" id="PF07454">
    <property type="entry name" value="SpoIIP"/>
    <property type="match status" value="1"/>
</dbReference>
<proteinExistence type="predicted"/>
<evidence type="ECO:0000313" key="2">
    <source>
        <dbReference type="Proteomes" id="UP000190951"/>
    </source>
</evidence>
<accession>A0A1S8L1I9</accession>
<evidence type="ECO:0000313" key="1">
    <source>
        <dbReference type="EMBL" id="URZ13885.1"/>
    </source>
</evidence>
<dbReference type="InterPro" id="IPR010897">
    <property type="entry name" value="Spore_II_P"/>
</dbReference>
<dbReference type="KEGG" id="crw:CROST_046630"/>
<gene>
    <name evidence="1" type="ORF">CROST_046630</name>
</gene>
<keyword evidence="2" id="KW-1185">Reference proteome</keyword>
<dbReference type="PROSITE" id="PS51257">
    <property type="entry name" value="PROKAR_LIPOPROTEIN"/>
    <property type="match status" value="1"/>
</dbReference>
<name>A0A1S8L1I9_9CLOT</name>
<reference evidence="1 2" key="1">
    <citation type="submission" date="2022-04" db="EMBL/GenBank/DDBJ databases">
        <title>Genome sequence of C. roseum typestrain.</title>
        <authorList>
            <person name="Poehlein A."/>
            <person name="Schoch T."/>
            <person name="Duerre P."/>
            <person name="Daniel R."/>
        </authorList>
    </citation>
    <scope>NUCLEOTIDE SEQUENCE [LARGE SCALE GENOMIC DNA]</scope>
    <source>
        <strain evidence="1 2">DSM 7320</strain>
        <plasmid evidence="1 2">p330</plasmid>
    </source>
</reference>
<dbReference type="Proteomes" id="UP000190951">
    <property type="component" value="Plasmid p330"/>
</dbReference>